<name>A0ABW1Z9D4_9BACT</name>
<gene>
    <name evidence="2" type="ORF">ACFQBQ_09085</name>
</gene>
<proteinExistence type="predicted"/>
<organism evidence="2 3">
    <name type="scientific">Granulicella cerasi</name>
    <dbReference type="NCBI Taxonomy" id="741063"/>
    <lineage>
        <taxon>Bacteria</taxon>
        <taxon>Pseudomonadati</taxon>
        <taxon>Acidobacteriota</taxon>
        <taxon>Terriglobia</taxon>
        <taxon>Terriglobales</taxon>
        <taxon>Acidobacteriaceae</taxon>
        <taxon>Granulicella</taxon>
    </lineage>
</organism>
<feature type="region of interest" description="Disordered" evidence="1">
    <location>
        <begin position="1"/>
        <end position="58"/>
    </location>
</feature>
<evidence type="ECO:0000313" key="2">
    <source>
        <dbReference type="EMBL" id="MFC6645729.1"/>
    </source>
</evidence>
<keyword evidence="3" id="KW-1185">Reference proteome</keyword>
<dbReference type="RefSeq" id="WP_263369449.1">
    <property type="nucleotide sequence ID" value="NZ_JAGSYD010000001.1"/>
</dbReference>
<feature type="compositionally biased region" description="Polar residues" evidence="1">
    <location>
        <begin position="7"/>
        <end position="25"/>
    </location>
</feature>
<reference evidence="3" key="1">
    <citation type="journal article" date="2019" name="Int. J. Syst. Evol. Microbiol.">
        <title>The Global Catalogue of Microorganisms (GCM) 10K type strain sequencing project: providing services to taxonomists for standard genome sequencing and annotation.</title>
        <authorList>
            <consortium name="The Broad Institute Genomics Platform"/>
            <consortium name="The Broad Institute Genome Sequencing Center for Infectious Disease"/>
            <person name="Wu L."/>
            <person name="Ma J."/>
        </authorList>
    </citation>
    <scope>NUCLEOTIDE SEQUENCE [LARGE SCALE GENOMIC DNA]</scope>
    <source>
        <strain evidence="3">CGMCC 1.16026</strain>
    </source>
</reference>
<dbReference type="Proteomes" id="UP001596391">
    <property type="component" value="Unassembled WGS sequence"/>
</dbReference>
<dbReference type="EMBL" id="JBHSWI010000001">
    <property type="protein sequence ID" value="MFC6645729.1"/>
    <property type="molecule type" value="Genomic_DNA"/>
</dbReference>
<accession>A0ABW1Z9D4</accession>
<comment type="caution">
    <text evidence="2">The sequence shown here is derived from an EMBL/GenBank/DDBJ whole genome shotgun (WGS) entry which is preliminary data.</text>
</comment>
<protein>
    <submittedName>
        <fullName evidence="2">Uncharacterized protein</fullName>
    </submittedName>
</protein>
<evidence type="ECO:0000256" key="1">
    <source>
        <dbReference type="SAM" id="MobiDB-lite"/>
    </source>
</evidence>
<feature type="compositionally biased region" description="Basic and acidic residues" evidence="1">
    <location>
        <begin position="26"/>
        <end position="58"/>
    </location>
</feature>
<sequence>MSKSNEEAMQQNDQHGVANAKSSKSVVHEHTKPAGDLRDVADKEDSHSAFRGEATRGH</sequence>
<evidence type="ECO:0000313" key="3">
    <source>
        <dbReference type="Proteomes" id="UP001596391"/>
    </source>
</evidence>